<accession>A0A0B6VQW3</accession>
<keyword evidence="2" id="KW-1185">Reference proteome</keyword>
<dbReference type="Proteomes" id="UP000204657">
    <property type="component" value="Segment"/>
</dbReference>
<dbReference type="RefSeq" id="YP_009190182.1">
    <property type="nucleotide sequence ID" value="NC_028683.1"/>
</dbReference>
<dbReference type="OrthoDB" id="28402at10239"/>
<sequence length="83" mass="9581">MKTTPWRKPVAECGGINDLIATAYRQQRDCVTFSVEVVVHAYREVGTSLEASLEVRYWTLGYDTKKMKHIRINHGIEFTTFIC</sequence>
<name>A0A0B6VQW3_9CAUD</name>
<organism evidence="1 2">
    <name type="scientific">Edwardsiella phage PEi20</name>
    <dbReference type="NCBI Taxonomy" id="1608310"/>
    <lineage>
        <taxon>Viruses</taxon>
        <taxon>Duplodnaviria</taxon>
        <taxon>Heunggongvirae</taxon>
        <taxon>Uroviricota</taxon>
        <taxon>Caudoviricetes</taxon>
        <taxon>Pantevenvirales</taxon>
        <taxon>Straboviridae</taxon>
        <taxon>Tevenvirinae</taxon>
        <taxon>Kanagawavirus</taxon>
        <taxon>Kanagawavirus pei20</taxon>
    </lineage>
</organism>
<evidence type="ECO:0000313" key="2">
    <source>
        <dbReference type="Proteomes" id="UP000204657"/>
    </source>
</evidence>
<reference evidence="1 2" key="1">
    <citation type="submission" date="2015-02" db="EMBL/GenBank/DDBJ databases">
        <title>Complete genome sequences of Edwardsiella bacteriophages, PEi20 and PEi26.</title>
        <authorList>
            <person name="Yasuike M."/>
            <person name="Nishiki I."/>
            <person name="Iwasaki Y."/>
            <person name="Nakamura Y."/>
            <person name="Fujiwara A."/>
            <person name="Hassan E.S."/>
            <person name="Mahmoud M.M."/>
            <person name="Kawato Y."/>
            <person name="Nagai S."/>
            <person name="Kobayashi T."/>
            <person name="Ototake M."/>
            <person name="Nakai T."/>
        </authorList>
    </citation>
    <scope>NUCLEOTIDE SEQUENCE [LARGE SCALE GENOMIC DNA]</scope>
</reference>
<dbReference type="KEGG" id="vg:26519176"/>
<proteinExistence type="predicted"/>
<protein>
    <submittedName>
        <fullName evidence="1">Uncharacterized protein</fullName>
    </submittedName>
</protein>
<dbReference type="GeneID" id="26519176"/>
<evidence type="ECO:0000313" key="1">
    <source>
        <dbReference type="EMBL" id="BAQ22674.1"/>
    </source>
</evidence>
<dbReference type="EMBL" id="AP014714">
    <property type="protein sequence ID" value="BAQ22674.1"/>
    <property type="molecule type" value="Genomic_DNA"/>
</dbReference>